<proteinExistence type="predicted"/>
<dbReference type="AlphaFoldDB" id="A0A6D2HN44"/>
<evidence type="ECO:0000313" key="3">
    <source>
        <dbReference type="EMBL" id="CAA7017639.1"/>
    </source>
</evidence>
<feature type="region of interest" description="Disordered" evidence="1">
    <location>
        <begin position="56"/>
        <end position="89"/>
    </location>
</feature>
<dbReference type="EMBL" id="CACVBM020000333">
    <property type="protein sequence ID" value="CAA7017635.1"/>
    <property type="molecule type" value="Genomic_DNA"/>
</dbReference>
<evidence type="ECO:0000313" key="2">
    <source>
        <dbReference type="EMBL" id="CAA7017635.1"/>
    </source>
</evidence>
<dbReference type="Proteomes" id="UP000467841">
    <property type="component" value="Unassembled WGS sequence"/>
</dbReference>
<organism evidence="2 4">
    <name type="scientific">Microthlaspi erraticum</name>
    <dbReference type="NCBI Taxonomy" id="1685480"/>
    <lineage>
        <taxon>Eukaryota</taxon>
        <taxon>Viridiplantae</taxon>
        <taxon>Streptophyta</taxon>
        <taxon>Embryophyta</taxon>
        <taxon>Tracheophyta</taxon>
        <taxon>Spermatophyta</taxon>
        <taxon>Magnoliopsida</taxon>
        <taxon>eudicotyledons</taxon>
        <taxon>Gunneridae</taxon>
        <taxon>Pentapetalae</taxon>
        <taxon>rosids</taxon>
        <taxon>malvids</taxon>
        <taxon>Brassicales</taxon>
        <taxon>Brassicaceae</taxon>
        <taxon>Coluteocarpeae</taxon>
        <taxon>Microthlaspi</taxon>
    </lineage>
</organism>
<reference evidence="2 4" key="1">
    <citation type="submission" date="2020-01" db="EMBL/GenBank/DDBJ databases">
        <authorList>
            <person name="Mishra B."/>
        </authorList>
    </citation>
    <scope>NUCLEOTIDE SEQUENCE [LARGE SCALE GENOMIC DNA]</scope>
</reference>
<protein>
    <submittedName>
        <fullName evidence="2">Uncharacterized protein</fullName>
    </submittedName>
</protein>
<evidence type="ECO:0000313" key="4">
    <source>
        <dbReference type="Proteomes" id="UP000467841"/>
    </source>
</evidence>
<gene>
    <name evidence="2" type="ORF">MERR_LOCUS4870</name>
    <name evidence="3" type="ORF">MERR_LOCUS4874</name>
</gene>
<dbReference type="EMBL" id="CACVBM020000333">
    <property type="protein sequence ID" value="CAA7017639.1"/>
    <property type="molecule type" value="Genomic_DNA"/>
</dbReference>
<sequence>MVNLRGGLVGRNTRPGGTQVKKHKKKQEFIKQRDVENVAIELHEEEVTTELVGDTLVDEERQDDILNREEPEQEEVQQHQECTQKDGFQ</sequence>
<evidence type="ECO:0000256" key="1">
    <source>
        <dbReference type="SAM" id="MobiDB-lite"/>
    </source>
</evidence>
<name>A0A6D2HN44_9BRAS</name>
<feature type="compositionally biased region" description="Basic and acidic residues" evidence="1">
    <location>
        <begin position="63"/>
        <end position="89"/>
    </location>
</feature>
<feature type="region of interest" description="Disordered" evidence="1">
    <location>
        <begin position="1"/>
        <end position="28"/>
    </location>
</feature>
<accession>A0A6D2HN44</accession>
<keyword evidence="4" id="KW-1185">Reference proteome</keyword>